<feature type="region of interest" description="Disordered" evidence="3">
    <location>
        <begin position="157"/>
        <end position="256"/>
    </location>
</feature>
<proteinExistence type="predicted"/>
<dbReference type="Proteomes" id="UP000735302">
    <property type="component" value="Unassembled WGS sequence"/>
</dbReference>
<feature type="domain" description="Stereocilin LRR" evidence="4">
    <location>
        <begin position="540"/>
        <end position="646"/>
    </location>
</feature>
<dbReference type="PANTHER" id="PTHR23412">
    <property type="entry name" value="STEREOCILIN RELATED"/>
    <property type="match status" value="1"/>
</dbReference>
<keyword evidence="1" id="KW-0732">Signal</keyword>
<dbReference type="GO" id="GO:0009986">
    <property type="term" value="C:cell surface"/>
    <property type="evidence" value="ECO:0007669"/>
    <property type="project" value="TreeGrafter"/>
</dbReference>
<comment type="caution">
    <text evidence="5">The sequence shown here is derived from an EMBL/GenBank/DDBJ whole genome shotgun (WGS) entry which is preliminary data.</text>
</comment>
<keyword evidence="6" id="KW-1185">Reference proteome</keyword>
<dbReference type="GO" id="GO:0007160">
    <property type="term" value="P:cell-matrix adhesion"/>
    <property type="evidence" value="ECO:0007669"/>
    <property type="project" value="TreeGrafter"/>
</dbReference>
<feature type="compositionally biased region" description="Low complexity" evidence="3">
    <location>
        <begin position="234"/>
        <end position="244"/>
    </location>
</feature>
<reference evidence="5 6" key="1">
    <citation type="journal article" date="2021" name="Elife">
        <title>Chloroplast acquisition without the gene transfer in kleptoplastic sea slugs, Plakobranchus ocellatus.</title>
        <authorList>
            <person name="Maeda T."/>
            <person name="Takahashi S."/>
            <person name="Yoshida T."/>
            <person name="Shimamura S."/>
            <person name="Takaki Y."/>
            <person name="Nagai Y."/>
            <person name="Toyoda A."/>
            <person name="Suzuki Y."/>
            <person name="Arimoto A."/>
            <person name="Ishii H."/>
            <person name="Satoh N."/>
            <person name="Nishiyama T."/>
            <person name="Hasebe M."/>
            <person name="Maruyama T."/>
            <person name="Minagawa J."/>
            <person name="Obokata J."/>
            <person name="Shigenobu S."/>
        </authorList>
    </citation>
    <scope>NUCLEOTIDE SEQUENCE [LARGE SCALE GENOMIC DNA]</scope>
</reference>
<accession>A0AAV4DCC6</accession>
<evidence type="ECO:0000313" key="6">
    <source>
        <dbReference type="Proteomes" id="UP000735302"/>
    </source>
</evidence>
<keyword evidence="2" id="KW-0325">Glycoprotein</keyword>
<dbReference type="EMBL" id="BLXT01007728">
    <property type="protein sequence ID" value="GFO41819.1"/>
    <property type="molecule type" value="Genomic_DNA"/>
</dbReference>
<dbReference type="InterPro" id="IPR026664">
    <property type="entry name" value="Stereocilin-rel"/>
</dbReference>
<feature type="compositionally biased region" description="Basic and acidic residues" evidence="3">
    <location>
        <begin position="161"/>
        <end position="180"/>
    </location>
</feature>
<evidence type="ECO:0000256" key="1">
    <source>
        <dbReference type="ARBA" id="ARBA00022729"/>
    </source>
</evidence>
<name>A0AAV4DCC6_9GAST</name>
<evidence type="ECO:0000259" key="4">
    <source>
        <dbReference type="Pfam" id="PF21058"/>
    </source>
</evidence>
<evidence type="ECO:0000256" key="3">
    <source>
        <dbReference type="SAM" id="MobiDB-lite"/>
    </source>
</evidence>
<organism evidence="5 6">
    <name type="scientific">Plakobranchus ocellatus</name>
    <dbReference type="NCBI Taxonomy" id="259542"/>
    <lineage>
        <taxon>Eukaryota</taxon>
        <taxon>Metazoa</taxon>
        <taxon>Spiralia</taxon>
        <taxon>Lophotrochozoa</taxon>
        <taxon>Mollusca</taxon>
        <taxon>Gastropoda</taxon>
        <taxon>Heterobranchia</taxon>
        <taxon>Euthyneura</taxon>
        <taxon>Panpulmonata</taxon>
        <taxon>Sacoglossa</taxon>
        <taxon>Placobranchoidea</taxon>
        <taxon>Plakobranchidae</taxon>
        <taxon>Plakobranchus</taxon>
    </lineage>
</organism>
<protein>
    <recommendedName>
        <fullName evidence="4">Stereocilin LRR domain-containing protein</fullName>
    </recommendedName>
</protein>
<gene>
    <name evidence="5" type="ORF">PoB_006832400</name>
</gene>
<evidence type="ECO:0000256" key="2">
    <source>
        <dbReference type="ARBA" id="ARBA00023180"/>
    </source>
</evidence>
<evidence type="ECO:0000313" key="5">
    <source>
        <dbReference type="EMBL" id="GFO41819.1"/>
    </source>
</evidence>
<dbReference type="InterPro" id="IPR048992">
    <property type="entry name" value="Stereocilin_LRR"/>
</dbReference>
<dbReference type="Pfam" id="PF21058">
    <property type="entry name" value="Stereocilin"/>
    <property type="match status" value="1"/>
</dbReference>
<dbReference type="PANTHER" id="PTHR23412:SF17">
    <property type="entry name" value="OTOANCORIN"/>
    <property type="match status" value="1"/>
</dbReference>
<sequence length="1347" mass="150822">MIKLSTSQSCIERKKEYLKKRTTLNFRLQANNHLPGHGGKQGPVMTPQMINIKLRELLEFRAHERHSYDVNLNLMTLFGQLEELADDIHENVEIDPLIFELPANHATRKKAKAMECLNTPHQFRHFLSHVRTVLHELKDEYMDDLESEDVDTSTAVVNTNSHDHNDDHNDDHDHWDHDDTTIGGSSSQHTDETSTHMQNMHSFGDGTRMRRRNDAGSDEDTTDSAMHSTGDALGDSPADGPDTPGDSDDSGSDNLRRKRDIDIEGFFDLGEVLDRLDEDDFECLTSLMSQGEEKYLCHRFAHGSSNVFKMLMSVELECQDYLLEDDSDDDDSNRLDASIQRTILNNFKRKPAEEIDEDEIRQIMQLAPDVIDDSFLEGLPETIFQSNIGEIGRLASRRSGNPRLRYAFREKMDNMDLDDLSADDIMNIGPGLRALRLDQIDRLNASLLMNVHSAVIFEDDNAEDEDSDDDDDDDDDDVRLALGRRVKHYMINSGTPTNHSLTRALPFLYDDFDFVNSVDPEDLLESLNEMKDMDFDADDASSMMSRLAMSTRFPLPSVMTGQDLSRLGNLAKGMGVVQLGQLKREAIEEALSTLKDIDFDETQAEEILDELLDDTSELTIDGNLLQNLGKLIRGMSSEHLSMIRPDVIELFLDYLDDLDLNDVQKRAIVAKARHHGMLPPKFLELDDFADVMSIDELDDFGESKLHSFLNVSSQVHWRLPQRAFLAHMYKMSNGAARLRASDLNAMGQVVIGLLPSDLDTMVQEQDDVFDLAEELEDLQDELTSGQIDLLVTKFHDFGDLDNKEVLIDEAKAMQGAHFLAFLKQEHFEKLDFTHEGKSAFVSRVAKMKTHKMSRTHLQFLSRILLDMIEDTIPTKSEYSSDDRQAKRLRCLGSMALGLTPSQIRGFTGNAIMDNADLLRTLPLSKAQSKAILDKVDNSVQDWKCRADMLARLGPLLQHLDTPFKEGCDDEIRSSMSAIAKGLEKRRKMVEERSKAGFAREFSDATDDQGEKRVVNAMLTAAVAVKQNQGLRPTMERRARRAAVANGPLTCDALMHLQSTANMLEPQHLITMREAEFSNCFAMLGAISDWSDEALAALVDKAKSVYGGVETWTNELVRRAGSVVAGLSPAEIQQLHLDRVDAMHSIGKHGKLSMEQLKAGFRRWQSLSGNTNAANISSEDFSSLAEFVCGLEIADIHQLHQTTFKRSLHVIGKATKCSPEQRKAYLGKVMTVYGSNVPAWTPALISEMGHLLGAMGADHVRKLRTQQIALVDPEVVHNFQTDGLMAMTPTQLRAFSPNQANAVPQAVYETMTADQMSALDARASLLFIKGDSGTDTGGGEGDHDGETQ</sequence>